<evidence type="ECO:0000313" key="4">
    <source>
        <dbReference type="Proteomes" id="UP000763557"/>
    </source>
</evidence>
<proteinExistence type="predicted"/>
<evidence type="ECO:0000259" key="2">
    <source>
        <dbReference type="Pfam" id="PF07731"/>
    </source>
</evidence>
<protein>
    <recommendedName>
        <fullName evidence="2">Plastocyanin-like domain-containing protein</fullName>
    </recommendedName>
</protein>
<name>A0ABX2F1I6_9PSEU</name>
<dbReference type="Pfam" id="PF07731">
    <property type="entry name" value="Cu-oxidase_2"/>
    <property type="match status" value="1"/>
</dbReference>
<dbReference type="Proteomes" id="UP000763557">
    <property type="component" value="Unassembled WGS sequence"/>
</dbReference>
<keyword evidence="4" id="KW-1185">Reference proteome</keyword>
<feature type="compositionally biased region" description="Basic and acidic residues" evidence="1">
    <location>
        <begin position="220"/>
        <end position="229"/>
    </location>
</feature>
<evidence type="ECO:0000313" key="3">
    <source>
        <dbReference type="EMBL" id="NRN65183.1"/>
    </source>
</evidence>
<feature type="region of interest" description="Disordered" evidence="1">
    <location>
        <begin position="220"/>
        <end position="247"/>
    </location>
</feature>
<dbReference type="Gene3D" id="2.60.40.420">
    <property type="entry name" value="Cupredoxins - blue copper proteins"/>
    <property type="match status" value="2"/>
</dbReference>
<sequence length="247" mass="27064">MRWREGERVRLPFRNGLDVPTSLHIHGLPLSPDVDAPLRHLALAEADHRAFHLVATDGGLVEHPVEVTEILLTPGERAEILVDATTAGRLELRALPYSVYGPNGTVSEDRLLASLNVPSGLAPVALPGALRTIEPPTPAVRTRRLVLNGDGGSVFTIDGRTFDHDRVDIRVRSGTTEVWELVNDHTMDHPFHLHSYGAGPAPVRVKSWLAAWPATRGLPRDCPRHDGKPGEVPGPCTFRQKLPGQRR</sequence>
<reference evidence="3 4" key="1">
    <citation type="submission" date="2020-01" db="EMBL/GenBank/DDBJ databases">
        <title>Kibdelosporangium persica a novel Actinomycetes from a hot desert in Iran.</title>
        <authorList>
            <person name="Safaei N."/>
            <person name="Zaburannyi N."/>
            <person name="Mueller R."/>
            <person name="Wink J."/>
        </authorList>
    </citation>
    <scope>NUCLEOTIDE SEQUENCE [LARGE SCALE GENOMIC DNA]</scope>
    <source>
        <strain evidence="3 4">4NS15</strain>
    </source>
</reference>
<dbReference type="SUPFAM" id="SSF49503">
    <property type="entry name" value="Cupredoxins"/>
    <property type="match status" value="2"/>
</dbReference>
<accession>A0ABX2F1I6</accession>
<gene>
    <name evidence="3" type="ORF">GC106_23930</name>
</gene>
<comment type="caution">
    <text evidence="3">The sequence shown here is derived from an EMBL/GenBank/DDBJ whole genome shotgun (WGS) entry which is preliminary data.</text>
</comment>
<evidence type="ECO:0000256" key="1">
    <source>
        <dbReference type="SAM" id="MobiDB-lite"/>
    </source>
</evidence>
<dbReference type="InterPro" id="IPR008972">
    <property type="entry name" value="Cupredoxin"/>
</dbReference>
<organism evidence="3 4">
    <name type="scientific">Kibdelosporangium persicum</name>
    <dbReference type="NCBI Taxonomy" id="2698649"/>
    <lineage>
        <taxon>Bacteria</taxon>
        <taxon>Bacillati</taxon>
        <taxon>Actinomycetota</taxon>
        <taxon>Actinomycetes</taxon>
        <taxon>Pseudonocardiales</taxon>
        <taxon>Pseudonocardiaceae</taxon>
        <taxon>Kibdelosporangium</taxon>
    </lineage>
</organism>
<feature type="domain" description="Plastocyanin-like" evidence="2">
    <location>
        <begin position="150"/>
        <end position="196"/>
    </location>
</feature>
<dbReference type="EMBL" id="JAAATY010000005">
    <property type="protein sequence ID" value="NRN65183.1"/>
    <property type="molecule type" value="Genomic_DNA"/>
</dbReference>
<dbReference type="InterPro" id="IPR011706">
    <property type="entry name" value="Cu-oxidase_C"/>
</dbReference>